<sequence>MYSQTRSITPASASASYRPLQPVPGSGTSSSNNHHHHGLSVGVHKIQRPLSALNTNTNNNNNNGAGITATRRNPTPTVSHNKLQPTSAMNKVIVEERCYKKNERGERQVSIRKYYQERFLGKGGFAQCFLFRQVGNNKIYAAKIIDKQSLQKENVKQKLYSEIKIHNSLSHRHIVKFVRYFEDETNVYILLELCNCGSMMELMKQRQRLTEQEARFFLHQLLMACLYMGEHQVIHRDLKLGNLFLTDKMEIKIGDFGLATTVEYDGERKKTICGTPNYIAPEVLMNKGHSYEVDIWSIGVILYTMLVGTPPFETKDVKETYKKIKHNDYGFPEGLDISNKAKNLVRKILRRNPDDRPTVKEILLDPFFVGVSVDQCPPSLVEYARSHALKIGDLEDNTIPAYSSKNPELQQQLQKLRQQERVPFRQIDNMLHQRPSTSDHMTTTGVSKQQHALPLGSSFRPPLATVAVNNENVNPLPSQPTSTFSKPPSSHLHLNSHHTLTKPTTTTHASEVPSSTTRYPTSDRSNSAQPTQPAFAIPEYRQPVQTTSQTSRLPTPKRRSPSEDENKSKPRTPTTNTEAALDPPVKKSRTPSNAPISPSSGFSPTGLALDPILGDATAEDDLSSPVALELPSVWIAYWADFSSKYGLAYMLNTGSVGALFNDSTKILFTPATEEVNYYERKISGETVYEEKTTFSITNFPQALQKKITLIKYFTSYLEKLKQNESELPPLSSTQTVASRATFQKNLPCLSQEQQNLSLLSDGSEHNMQSFSD</sequence>
<feature type="compositionally biased region" description="Low complexity" evidence="9">
    <location>
        <begin position="54"/>
        <end position="63"/>
    </location>
</feature>
<keyword evidence="2 8" id="KW-0808">Transferase</keyword>
<dbReference type="Gene3D" id="3.30.1120.30">
    <property type="entry name" value="POLO box domain"/>
    <property type="match status" value="1"/>
</dbReference>
<evidence type="ECO:0000256" key="9">
    <source>
        <dbReference type="SAM" id="MobiDB-lite"/>
    </source>
</evidence>
<proteinExistence type="inferred from homology"/>
<dbReference type="Gene3D" id="3.30.200.20">
    <property type="entry name" value="Phosphorylase Kinase, domain 1"/>
    <property type="match status" value="1"/>
</dbReference>
<comment type="similarity">
    <text evidence="8">Belongs to the protein kinase superfamily. Ser/Thr protein kinase family. CDC5/Polo subfamily.</text>
</comment>
<feature type="region of interest" description="Disordered" evidence="9">
    <location>
        <begin position="434"/>
        <end position="456"/>
    </location>
</feature>
<keyword evidence="6 7" id="KW-0067">ATP-binding</keyword>
<dbReference type="InterPro" id="IPR036947">
    <property type="entry name" value="POLO_box_dom_sf"/>
</dbReference>
<keyword evidence="3" id="KW-0677">Repeat</keyword>
<evidence type="ECO:0000256" key="3">
    <source>
        <dbReference type="ARBA" id="ARBA00022737"/>
    </source>
</evidence>
<dbReference type="SUPFAM" id="SSF82615">
    <property type="entry name" value="Polo-box domain"/>
    <property type="match status" value="1"/>
</dbReference>
<dbReference type="CDD" id="cd14099">
    <property type="entry name" value="STKc_PLK"/>
    <property type="match status" value="1"/>
</dbReference>
<dbReference type="Pfam" id="PF00659">
    <property type="entry name" value="POLO_box"/>
    <property type="match status" value="1"/>
</dbReference>
<evidence type="ECO:0000256" key="5">
    <source>
        <dbReference type="ARBA" id="ARBA00022777"/>
    </source>
</evidence>
<evidence type="ECO:0000256" key="8">
    <source>
        <dbReference type="RuleBase" id="RU361162"/>
    </source>
</evidence>
<dbReference type="AlphaFoldDB" id="A0AA88GRV3"/>
<dbReference type="Gene3D" id="1.10.510.10">
    <property type="entry name" value="Transferase(Phosphotransferase) domain 1"/>
    <property type="match status" value="1"/>
</dbReference>
<feature type="compositionally biased region" description="Polar residues" evidence="9">
    <location>
        <begin position="70"/>
        <end position="82"/>
    </location>
</feature>
<evidence type="ECO:0000256" key="6">
    <source>
        <dbReference type="ARBA" id="ARBA00022840"/>
    </source>
</evidence>
<accession>A0AA88GRV3</accession>
<dbReference type="InterPro" id="IPR033701">
    <property type="entry name" value="POLO_box_1"/>
</dbReference>
<dbReference type="PANTHER" id="PTHR24345:SF0">
    <property type="entry name" value="CELL CYCLE SERINE_THREONINE-PROTEIN KINASE CDC5_MSD2"/>
    <property type="match status" value="1"/>
</dbReference>
<evidence type="ECO:0000256" key="7">
    <source>
        <dbReference type="PROSITE-ProRule" id="PRU10141"/>
    </source>
</evidence>
<evidence type="ECO:0000313" key="12">
    <source>
        <dbReference type="EMBL" id="KAG2383318.1"/>
    </source>
</evidence>
<evidence type="ECO:0000259" key="10">
    <source>
        <dbReference type="PROSITE" id="PS50011"/>
    </source>
</evidence>
<reference evidence="12 13" key="1">
    <citation type="journal article" date="2018" name="BMC Genomics">
        <title>The genome of Naegleria lovaniensis, the basis for a comparative approach to unravel pathogenicity factors of the human pathogenic amoeba N. fowleri.</title>
        <authorList>
            <person name="Liechti N."/>
            <person name="Schurch N."/>
            <person name="Bruggmann R."/>
            <person name="Wittwer M."/>
        </authorList>
    </citation>
    <scope>NUCLEOTIDE SEQUENCE [LARGE SCALE GENOMIC DNA]</scope>
    <source>
        <strain evidence="12 13">ATCC 30569</strain>
    </source>
</reference>
<dbReference type="EMBL" id="PYSW02000021">
    <property type="protein sequence ID" value="KAG2383318.1"/>
    <property type="molecule type" value="Genomic_DNA"/>
</dbReference>
<dbReference type="RefSeq" id="XP_044548997.1">
    <property type="nucleotide sequence ID" value="XM_044694318.1"/>
</dbReference>
<comment type="caution">
    <text evidence="12">The sequence shown here is derived from an EMBL/GenBank/DDBJ whole genome shotgun (WGS) entry which is preliminary data.</text>
</comment>
<dbReference type="PANTHER" id="PTHR24345">
    <property type="entry name" value="SERINE/THREONINE-PROTEIN KINASE PLK"/>
    <property type="match status" value="1"/>
</dbReference>
<feature type="compositionally biased region" description="Polar residues" evidence="9">
    <location>
        <begin position="470"/>
        <end position="484"/>
    </location>
</feature>
<dbReference type="SUPFAM" id="SSF56112">
    <property type="entry name" value="Protein kinase-like (PK-like)"/>
    <property type="match status" value="1"/>
</dbReference>
<keyword evidence="1 8" id="KW-0723">Serine/threonine-protein kinase</keyword>
<gene>
    <name evidence="12" type="ORF">C9374_004655</name>
</gene>
<dbReference type="InterPro" id="IPR017441">
    <property type="entry name" value="Protein_kinase_ATP_BS"/>
</dbReference>
<evidence type="ECO:0000313" key="13">
    <source>
        <dbReference type="Proteomes" id="UP000816034"/>
    </source>
</evidence>
<dbReference type="SMART" id="SM00220">
    <property type="entry name" value="S_TKc"/>
    <property type="match status" value="1"/>
</dbReference>
<dbReference type="PROSITE" id="PS50011">
    <property type="entry name" value="PROTEIN_KINASE_DOM"/>
    <property type="match status" value="1"/>
</dbReference>
<feature type="compositionally biased region" description="Polar residues" evidence="9">
    <location>
        <begin position="1"/>
        <end position="15"/>
    </location>
</feature>
<evidence type="ECO:0000256" key="1">
    <source>
        <dbReference type="ARBA" id="ARBA00022527"/>
    </source>
</evidence>
<keyword evidence="5 8" id="KW-0418">Kinase</keyword>
<protein>
    <recommendedName>
        <fullName evidence="8">Serine/threonine-protein kinase PLK</fullName>
        <ecNumber evidence="8">2.7.11.21</ecNumber>
    </recommendedName>
    <alternativeName>
        <fullName evidence="8">Polo-like kinase</fullName>
    </alternativeName>
</protein>
<name>A0AA88GRV3_NAELO</name>
<dbReference type="FunFam" id="3.30.200.20:FF:000091">
    <property type="entry name" value="Serine/threonine-protein kinase PLK"/>
    <property type="match status" value="1"/>
</dbReference>
<dbReference type="FunFam" id="1.10.510.10:FF:000571">
    <property type="entry name" value="Maternal embryonic leucine zipper kinase"/>
    <property type="match status" value="1"/>
</dbReference>
<dbReference type="InterPro" id="IPR008271">
    <property type="entry name" value="Ser/Thr_kinase_AS"/>
</dbReference>
<feature type="compositionally biased region" description="Polar residues" evidence="9">
    <location>
        <begin position="543"/>
        <end position="553"/>
    </location>
</feature>
<evidence type="ECO:0000256" key="2">
    <source>
        <dbReference type="ARBA" id="ARBA00022679"/>
    </source>
</evidence>
<dbReference type="InterPro" id="IPR011009">
    <property type="entry name" value="Kinase-like_dom_sf"/>
</dbReference>
<feature type="compositionally biased region" description="Polar residues" evidence="9">
    <location>
        <begin position="512"/>
        <end position="532"/>
    </location>
</feature>
<dbReference type="GO" id="GO:0005524">
    <property type="term" value="F:ATP binding"/>
    <property type="evidence" value="ECO:0007669"/>
    <property type="project" value="UniProtKB-UniRule"/>
</dbReference>
<dbReference type="GO" id="GO:0005634">
    <property type="term" value="C:nucleus"/>
    <property type="evidence" value="ECO:0007669"/>
    <property type="project" value="TreeGrafter"/>
</dbReference>
<dbReference type="Pfam" id="PF00069">
    <property type="entry name" value="Pkinase"/>
    <property type="match status" value="1"/>
</dbReference>
<feature type="compositionally biased region" description="Polar residues" evidence="9">
    <location>
        <begin position="434"/>
        <end position="450"/>
    </location>
</feature>
<dbReference type="CDD" id="cd13118">
    <property type="entry name" value="POLO_box_1"/>
    <property type="match status" value="1"/>
</dbReference>
<dbReference type="EC" id="2.7.11.21" evidence="8"/>
<dbReference type="PROSITE" id="PS00107">
    <property type="entry name" value="PROTEIN_KINASE_ATP"/>
    <property type="match status" value="1"/>
</dbReference>
<keyword evidence="4 7" id="KW-0547">Nucleotide-binding</keyword>
<organism evidence="12 13">
    <name type="scientific">Naegleria lovaniensis</name>
    <name type="common">Amoeba</name>
    <dbReference type="NCBI Taxonomy" id="51637"/>
    <lineage>
        <taxon>Eukaryota</taxon>
        <taxon>Discoba</taxon>
        <taxon>Heterolobosea</taxon>
        <taxon>Tetramitia</taxon>
        <taxon>Eutetramitia</taxon>
        <taxon>Vahlkampfiidae</taxon>
        <taxon>Naegleria</taxon>
    </lineage>
</organism>
<feature type="domain" description="Protein kinase" evidence="10">
    <location>
        <begin position="114"/>
        <end position="368"/>
    </location>
</feature>
<keyword evidence="13" id="KW-1185">Reference proteome</keyword>
<comment type="catalytic activity">
    <reaction evidence="8">
        <text>L-threonyl-[protein] + ATP = O-phospho-L-threonyl-[protein] + ADP + H(+)</text>
        <dbReference type="Rhea" id="RHEA:46608"/>
        <dbReference type="Rhea" id="RHEA-COMP:11060"/>
        <dbReference type="Rhea" id="RHEA-COMP:11605"/>
        <dbReference type="ChEBI" id="CHEBI:15378"/>
        <dbReference type="ChEBI" id="CHEBI:30013"/>
        <dbReference type="ChEBI" id="CHEBI:30616"/>
        <dbReference type="ChEBI" id="CHEBI:61977"/>
        <dbReference type="ChEBI" id="CHEBI:456216"/>
        <dbReference type="EC" id="2.7.11.21"/>
    </reaction>
</comment>
<dbReference type="Proteomes" id="UP000816034">
    <property type="component" value="Unassembled WGS sequence"/>
</dbReference>
<dbReference type="GeneID" id="68097110"/>
<dbReference type="GO" id="GO:0004674">
    <property type="term" value="F:protein serine/threonine kinase activity"/>
    <property type="evidence" value="ECO:0007669"/>
    <property type="project" value="UniProtKB-KW"/>
</dbReference>
<dbReference type="InterPro" id="IPR000719">
    <property type="entry name" value="Prot_kinase_dom"/>
</dbReference>
<dbReference type="PROSITE" id="PS00108">
    <property type="entry name" value="PROTEIN_KINASE_ST"/>
    <property type="match status" value="1"/>
</dbReference>
<feature type="binding site" evidence="7">
    <location>
        <position position="143"/>
    </location>
    <ligand>
        <name>ATP</name>
        <dbReference type="ChEBI" id="CHEBI:30616"/>
    </ligand>
</feature>
<feature type="region of interest" description="Disordered" evidence="9">
    <location>
        <begin position="52"/>
        <end position="82"/>
    </location>
</feature>
<evidence type="ECO:0000256" key="4">
    <source>
        <dbReference type="ARBA" id="ARBA00022741"/>
    </source>
</evidence>
<dbReference type="InterPro" id="IPR000959">
    <property type="entry name" value="POLO_box_dom"/>
</dbReference>
<feature type="region of interest" description="Disordered" evidence="9">
    <location>
        <begin position="1"/>
        <end position="38"/>
    </location>
</feature>
<feature type="domain" description="POLO box" evidence="11">
    <location>
        <begin position="634"/>
        <end position="719"/>
    </location>
</feature>
<dbReference type="PROSITE" id="PS50078">
    <property type="entry name" value="POLO_BOX"/>
    <property type="match status" value="1"/>
</dbReference>
<feature type="compositionally biased region" description="Polar residues" evidence="9">
    <location>
        <begin position="590"/>
        <end position="603"/>
    </location>
</feature>
<evidence type="ECO:0000259" key="11">
    <source>
        <dbReference type="PROSITE" id="PS50078"/>
    </source>
</evidence>
<feature type="region of interest" description="Disordered" evidence="9">
    <location>
        <begin position="470"/>
        <end position="605"/>
    </location>
</feature>